<comment type="subcellular location">
    <subcellularLocation>
        <location evidence="1">Cytoplasm</location>
    </subcellularLocation>
</comment>
<gene>
    <name evidence="13" type="primary">SUA5</name>
    <name evidence="13" type="synonym">rimN</name>
</gene>
<dbReference type="EC" id="2.7.7.87" evidence="3"/>
<dbReference type="PROSITE" id="PS51163">
    <property type="entry name" value="YRDC"/>
    <property type="match status" value="1"/>
</dbReference>
<accession>A0A075GS06</accession>
<dbReference type="InterPro" id="IPR006070">
    <property type="entry name" value="Sua5-like_dom"/>
</dbReference>
<reference evidence="13" key="1">
    <citation type="journal article" date="2014" name="Genome Biol. Evol.">
        <title>Pangenome evidence for extensive interdomain horizontal transfer affecting lineage core and shell genes in uncultured planktonic thaumarchaeota and euryarchaeota.</title>
        <authorList>
            <person name="Deschamps P."/>
            <person name="Zivanovic Y."/>
            <person name="Moreira D."/>
            <person name="Rodriguez-Valera F."/>
            <person name="Lopez-Garcia P."/>
        </authorList>
    </citation>
    <scope>NUCLEOTIDE SEQUENCE</scope>
</reference>
<dbReference type="PANTHER" id="PTHR17490">
    <property type="entry name" value="SUA5"/>
    <property type="match status" value="1"/>
</dbReference>
<dbReference type="PANTHER" id="PTHR17490:SF16">
    <property type="entry name" value="THREONYLCARBAMOYL-AMP SYNTHASE"/>
    <property type="match status" value="1"/>
</dbReference>
<evidence type="ECO:0000256" key="6">
    <source>
        <dbReference type="ARBA" id="ARBA00022694"/>
    </source>
</evidence>
<dbReference type="InterPro" id="IPR017945">
    <property type="entry name" value="DHBP_synth_RibB-like_a/b_dom"/>
</dbReference>
<organism evidence="13">
    <name type="scientific">uncultured marine group II/III euryarchaeote KM3_178_D06</name>
    <dbReference type="NCBI Taxonomy" id="1457940"/>
    <lineage>
        <taxon>Archaea</taxon>
        <taxon>Methanobacteriati</taxon>
        <taxon>Methanobacteriota</taxon>
        <taxon>environmental samples</taxon>
    </lineage>
</organism>
<evidence type="ECO:0000256" key="10">
    <source>
        <dbReference type="ARBA" id="ARBA00029774"/>
    </source>
</evidence>
<keyword evidence="9" id="KW-0067">ATP-binding</keyword>
<evidence type="ECO:0000256" key="3">
    <source>
        <dbReference type="ARBA" id="ARBA00012584"/>
    </source>
</evidence>
<feature type="domain" description="YrdC-like" evidence="12">
    <location>
        <begin position="29"/>
        <end position="216"/>
    </location>
</feature>
<dbReference type="GO" id="GO:0005524">
    <property type="term" value="F:ATP binding"/>
    <property type="evidence" value="ECO:0007669"/>
    <property type="project" value="UniProtKB-KW"/>
</dbReference>
<keyword evidence="4" id="KW-0963">Cytoplasm</keyword>
<evidence type="ECO:0000256" key="5">
    <source>
        <dbReference type="ARBA" id="ARBA00022679"/>
    </source>
</evidence>
<proteinExistence type="inferred from homology"/>
<evidence type="ECO:0000256" key="2">
    <source>
        <dbReference type="ARBA" id="ARBA00007663"/>
    </source>
</evidence>
<keyword evidence="8" id="KW-0547">Nucleotide-binding</keyword>
<dbReference type="AlphaFoldDB" id="A0A075GS06"/>
<dbReference type="Pfam" id="PF01300">
    <property type="entry name" value="Sua5_yciO_yrdC"/>
    <property type="match status" value="1"/>
</dbReference>
<evidence type="ECO:0000256" key="11">
    <source>
        <dbReference type="ARBA" id="ARBA00048366"/>
    </source>
</evidence>
<evidence type="ECO:0000313" key="13">
    <source>
        <dbReference type="EMBL" id="AIF05012.1"/>
    </source>
</evidence>
<evidence type="ECO:0000256" key="9">
    <source>
        <dbReference type="ARBA" id="ARBA00022840"/>
    </source>
</evidence>
<evidence type="ECO:0000256" key="7">
    <source>
        <dbReference type="ARBA" id="ARBA00022695"/>
    </source>
</evidence>
<evidence type="ECO:0000256" key="4">
    <source>
        <dbReference type="ARBA" id="ARBA00022490"/>
    </source>
</evidence>
<keyword evidence="6" id="KW-0819">tRNA processing</keyword>
<dbReference type="GO" id="GO:0003725">
    <property type="term" value="F:double-stranded RNA binding"/>
    <property type="evidence" value="ECO:0007669"/>
    <property type="project" value="InterPro"/>
</dbReference>
<dbReference type="SUPFAM" id="SSF55821">
    <property type="entry name" value="YrdC/RibB"/>
    <property type="match status" value="1"/>
</dbReference>
<dbReference type="EMBL" id="KF900725">
    <property type="protein sequence ID" value="AIF05012.1"/>
    <property type="molecule type" value="Genomic_DNA"/>
</dbReference>
<dbReference type="GO" id="GO:0000049">
    <property type="term" value="F:tRNA binding"/>
    <property type="evidence" value="ECO:0007669"/>
    <property type="project" value="TreeGrafter"/>
</dbReference>
<dbReference type="GO" id="GO:0005737">
    <property type="term" value="C:cytoplasm"/>
    <property type="evidence" value="ECO:0007669"/>
    <property type="project" value="UniProtKB-SubCell"/>
</dbReference>
<dbReference type="GO" id="GO:0006450">
    <property type="term" value="P:regulation of translational fidelity"/>
    <property type="evidence" value="ECO:0007669"/>
    <property type="project" value="TreeGrafter"/>
</dbReference>
<evidence type="ECO:0000256" key="1">
    <source>
        <dbReference type="ARBA" id="ARBA00004496"/>
    </source>
</evidence>
<name>A0A075GS06_9EURY</name>
<protein>
    <recommendedName>
        <fullName evidence="10">L-threonylcarbamoyladenylate synthase</fullName>
        <ecNumber evidence="3">2.7.7.87</ecNumber>
    </recommendedName>
    <alternativeName>
        <fullName evidence="10">L-threonylcarbamoyladenylate synthase</fullName>
    </alternativeName>
</protein>
<dbReference type="Gene3D" id="3.90.870.10">
    <property type="entry name" value="DHBP synthase"/>
    <property type="match status" value="1"/>
</dbReference>
<evidence type="ECO:0000259" key="12">
    <source>
        <dbReference type="PROSITE" id="PS51163"/>
    </source>
</evidence>
<keyword evidence="5" id="KW-0808">Transferase</keyword>
<keyword evidence="7" id="KW-0548">Nucleotidyltransferase</keyword>
<dbReference type="GO" id="GO:0061710">
    <property type="term" value="F:L-threonylcarbamoyladenylate synthase"/>
    <property type="evidence" value="ECO:0007669"/>
    <property type="project" value="UniProtKB-EC"/>
</dbReference>
<comment type="catalytic activity">
    <reaction evidence="11">
        <text>L-threonine + hydrogencarbonate + ATP = L-threonylcarbamoyladenylate + diphosphate + H2O</text>
        <dbReference type="Rhea" id="RHEA:36407"/>
        <dbReference type="ChEBI" id="CHEBI:15377"/>
        <dbReference type="ChEBI" id="CHEBI:17544"/>
        <dbReference type="ChEBI" id="CHEBI:30616"/>
        <dbReference type="ChEBI" id="CHEBI:33019"/>
        <dbReference type="ChEBI" id="CHEBI:57926"/>
        <dbReference type="ChEBI" id="CHEBI:73682"/>
        <dbReference type="EC" id="2.7.7.87"/>
    </reaction>
</comment>
<evidence type="ECO:0000256" key="8">
    <source>
        <dbReference type="ARBA" id="ARBA00022741"/>
    </source>
</evidence>
<sequence>MNGSADFNRRRRFVSRGVATTADHMGSNEAIPTALLQRIAGGEAVVYPTTTLPALGCRPEREPLDRLYQLKQRAANQPVSLAVANLSQASAIAEIPEDTDALLQSFPTGSITLLLKARETLDARLGGELVAIRVVAHPTAIQLLQEVGPLTATSANLSGVTPETACGEAANALGLPAEAVLNSNCPGGLPSTLIRWNGHASLSRSERVEVLREGIVSESEVMSWSKNLN</sequence>
<comment type="similarity">
    <text evidence="2">Belongs to the SUA5 family.</text>
</comment>
<dbReference type="GO" id="GO:0008033">
    <property type="term" value="P:tRNA processing"/>
    <property type="evidence" value="ECO:0007669"/>
    <property type="project" value="UniProtKB-KW"/>
</dbReference>
<dbReference type="InterPro" id="IPR050156">
    <property type="entry name" value="TC-AMP_synthase_SUA5"/>
</dbReference>